<dbReference type="KEGG" id="eba:ebA2614"/>
<protein>
    <submittedName>
        <fullName evidence="2">Uncharacterized protein</fullName>
    </submittedName>
</protein>
<evidence type="ECO:0000256" key="1">
    <source>
        <dbReference type="SAM" id="MobiDB-lite"/>
    </source>
</evidence>
<dbReference type="Proteomes" id="UP000006552">
    <property type="component" value="Chromosome"/>
</dbReference>
<name>Q5P518_AROAE</name>
<gene>
    <name evidence="2" type="ORF">ebA2614</name>
</gene>
<proteinExistence type="predicted"/>
<reference evidence="2 3" key="1">
    <citation type="journal article" date="2005" name="Arch. Microbiol.">
        <title>The genome sequence of an anaerobic aromatic-degrading denitrifying bacterium, strain EbN1.</title>
        <authorList>
            <person name="Rabus R."/>
            <person name="Kube M."/>
            <person name="Heider J."/>
            <person name="Beck A."/>
            <person name="Heitmann K."/>
            <person name="Widdel F."/>
            <person name="Reinhardt R."/>
        </authorList>
    </citation>
    <scope>NUCLEOTIDE SEQUENCE [LARGE SCALE GENOMIC DNA]</scope>
    <source>
        <strain evidence="2 3">EbN1</strain>
    </source>
</reference>
<evidence type="ECO:0000313" key="3">
    <source>
        <dbReference type="Proteomes" id="UP000006552"/>
    </source>
</evidence>
<feature type="region of interest" description="Disordered" evidence="1">
    <location>
        <begin position="1"/>
        <end position="61"/>
    </location>
</feature>
<keyword evidence="3" id="KW-1185">Reference proteome</keyword>
<dbReference type="AlphaFoldDB" id="Q5P518"/>
<dbReference type="EMBL" id="CR555306">
    <property type="protein sequence ID" value="CAI07594.1"/>
    <property type="molecule type" value="Genomic_DNA"/>
</dbReference>
<dbReference type="HOGENOM" id="CLU_2550980_0_0_4"/>
<dbReference type="STRING" id="76114.ebA2614"/>
<sequence>MTRRPATRGRLQTGRNESMRRLRSWSSRRVATSPGTPSVSNTEPASWSPDSSVSGNSIVMPRNCAARDRRFALPRVSHLHSM</sequence>
<evidence type="ECO:0000313" key="2">
    <source>
        <dbReference type="EMBL" id="CAI07594.1"/>
    </source>
</evidence>
<feature type="compositionally biased region" description="Polar residues" evidence="1">
    <location>
        <begin position="33"/>
        <end position="57"/>
    </location>
</feature>
<organism evidence="2 3">
    <name type="scientific">Aromatoleum aromaticum (strain DSM 19018 / LMG 30748 / EbN1)</name>
    <name type="common">Azoarcus sp. (strain EbN1)</name>
    <dbReference type="NCBI Taxonomy" id="76114"/>
    <lineage>
        <taxon>Bacteria</taxon>
        <taxon>Pseudomonadati</taxon>
        <taxon>Pseudomonadota</taxon>
        <taxon>Betaproteobacteria</taxon>
        <taxon>Rhodocyclales</taxon>
        <taxon>Rhodocyclaceae</taxon>
        <taxon>Aromatoleum</taxon>
    </lineage>
</organism>
<accession>Q5P518</accession>